<organism evidence="2 3">
    <name type="scientific">Pseudomonas amygdali pv. dendropanacis</name>
    <dbReference type="NCBI Taxonomy" id="235272"/>
    <lineage>
        <taxon>Bacteria</taxon>
        <taxon>Pseudomonadati</taxon>
        <taxon>Pseudomonadota</taxon>
        <taxon>Gammaproteobacteria</taxon>
        <taxon>Pseudomonadales</taxon>
        <taxon>Pseudomonadaceae</taxon>
        <taxon>Pseudomonas</taxon>
        <taxon>Pseudomonas amygdali</taxon>
    </lineage>
</organism>
<proteinExistence type="predicted"/>
<accession>A0A0P9PPM3</accession>
<evidence type="ECO:0000313" key="3">
    <source>
        <dbReference type="Proteomes" id="UP000050346"/>
    </source>
</evidence>
<gene>
    <name evidence="2" type="ORF">ALO71_100450</name>
</gene>
<dbReference type="SUPFAM" id="SSF50939">
    <property type="entry name" value="Sialidases"/>
    <property type="match status" value="1"/>
</dbReference>
<dbReference type="InterPro" id="IPR011040">
    <property type="entry name" value="Sialidase"/>
</dbReference>
<dbReference type="PANTHER" id="PTHR43752:SF2">
    <property type="entry name" value="BNR_ASP-BOX REPEAT FAMILY PROTEIN"/>
    <property type="match status" value="1"/>
</dbReference>
<protein>
    <submittedName>
        <fullName evidence="2">BNR/Asp-box repeat protein</fullName>
    </submittedName>
</protein>
<dbReference type="PANTHER" id="PTHR43752">
    <property type="entry name" value="BNR/ASP-BOX REPEAT FAMILY PROTEIN"/>
    <property type="match status" value="1"/>
</dbReference>
<dbReference type="CDD" id="cd15482">
    <property type="entry name" value="Sialidase_non-viral"/>
    <property type="match status" value="1"/>
</dbReference>
<dbReference type="EMBL" id="LJQG01000317">
    <property type="protein sequence ID" value="KPX13338.1"/>
    <property type="molecule type" value="Genomic_DNA"/>
</dbReference>
<dbReference type="Proteomes" id="UP000050346">
    <property type="component" value="Unassembled WGS sequence"/>
</dbReference>
<feature type="domain" description="Sialidase" evidence="1">
    <location>
        <begin position="51"/>
        <end position="375"/>
    </location>
</feature>
<reference evidence="2 3" key="1">
    <citation type="submission" date="2015-09" db="EMBL/GenBank/DDBJ databases">
        <title>Genome announcement of multiple Pseudomonas syringae strains.</title>
        <authorList>
            <person name="Thakur S."/>
            <person name="Wang P.W."/>
            <person name="Gong Y."/>
            <person name="Weir B.S."/>
            <person name="Guttman D.S."/>
        </authorList>
    </citation>
    <scope>NUCLEOTIDE SEQUENCE [LARGE SCALE GENOMIC DNA]</scope>
    <source>
        <strain evidence="2 3">ICMP9150</strain>
    </source>
</reference>
<dbReference type="PATRIC" id="fig|235272.12.peg.106"/>
<sequence>MPSSDCCRSPRRPNLLKPRFLMPTADTRQDAFLPTPYAQNHAANLHELADGTLLCTWFAGTQEGMADIFVLLSRRDPATGVWSEPQKMSEDSSRSEQNPILFQAPGGPLWLIWTAQISGNQETAIIRRRLSLDNGQSWGPIDTLFDEPGTFVRQPPVVLDNGDWLLPVWYCITGPGEKWVGNHDVSAVMISSDEGHSWSRHDVPDSTGSVHMNVHQLPDGSLLSLFRSRWADFIYSSRSTDRGRSWSAPTPTELPNNNSSIQFVKLATDELALVYNPVSAEGHAQRRASLYDEIEDEGDDRVTPGARQDGKAAVWGIPRAPMSLAISRDGGHSWPTRLDLELGDGFCLTNNSQEKLNREFSYPSIIQAADGSLHVAFTYFRQKIKHVHLPLNAIR</sequence>
<dbReference type="Pfam" id="PF13088">
    <property type="entry name" value="BNR_2"/>
    <property type="match status" value="1"/>
</dbReference>
<evidence type="ECO:0000313" key="2">
    <source>
        <dbReference type="EMBL" id="KPX13338.1"/>
    </source>
</evidence>
<dbReference type="AlphaFoldDB" id="A0A0P9PPM3"/>
<comment type="caution">
    <text evidence="2">The sequence shown here is derived from an EMBL/GenBank/DDBJ whole genome shotgun (WGS) entry which is preliminary data.</text>
</comment>
<dbReference type="InterPro" id="IPR036278">
    <property type="entry name" value="Sialidase_sf"/>
</dbReference>
<evidence type="ECO:0000259" key="1">
    <source>
        <dbReference type="Pfam" id="PF13088"/>
    </source>
</evidence>
<name>A0A0P9PPM3_PSEA0</name>
<dbReference type="Gene3D" id="2.120.10.10">
    <property type="match status" value="1"/>
</dbReference>